<dbReference type="InterPro" id="IPR000847">
    <property type="entry name" value="LysR_HTH_N"/>
</dbReference>
<dbReference type="PROSITE" id="PS50931">
    <property type="entry name" value="HTH_LYSR"/>
    <property type="match status" value="1"/>
</dbReference>
<dbReference type="InterPro" id="IPR005119">
    <property type="entry name" value="LysR_subst-bd"/>
</dbReference>
<accession>A0A542BLY5</accession>
<dbReference type="PANTHER" id="PTHR30126:SF88">
    <property type="entry name" value="TRANSCRIPTIONAL REGULATOR-RELATED"/>
    <property type="match status" value="1"/>
</dbReference>
<dbReference type="Gene3D" id="3.40.190.290">
    <property type="match status" value="1"/>
</dbReference>
<proteinExistence type="inferred from homology"/>
<keyword evidence="4" id="KW-0804">Transcription</keyword>
<comment type="caution">
    <text evidence="6">The sequence shown here is derived from an EMBL/GenBank/DDBJ whole genome shotgun (WGS) entry which is preliminary data.</text>
</comment>
<evidence type="ECO:0000313" key="6">
    <source>
        <dbReference type="EMBL" id="TVZ67892.1"/>
    </source>
</evidence>
<dbReference type="Gene3D" id="1.10.10.10">
    <property type="entry name" value="Winged helix-like DNA-binding domain superfamily/Winged helix DNA-binding domain"/>
    <property type="match status" value="1"/>
</dbReference>
<reference evidence="6" key="2">
    <citation type="submission" date="2019-08" db="EMBL/GenBank/DDBJ databases">
        <title>Investigation of anaerobic lignin degradation for improved lignocellulosic biofuels.</title>
        <authorList>
            <person name="Deangelis K.PhD."/>
        </authorList>
    </citation>
    <scope>NUCLEOTIDE SEQUENCE [LARGE SCALE GENOMIC DNA]</scope>
    <source>
        <strain evidence="6">128R</strain>
    </source>
</reference>
<keyword evidence="2" id="KW-0805">Transcription regulation</keyword>
<dbReference type="Pfam" id="PF03466">
    <property type="entry name" value="LysR_substrate"/>
    <property type="match status" value="1"/>
</dbReference>
<dbReference type="GO" id="GO:0003700">
    <property type="term" value="F:DNA-binding transcription factor activity"/>
    <property type="evidence" value="ECO:0007669"/>
    <property type="project" value="InterPro"/>
</dbReference>
<gene>
    <name evidence="6" type="ORF">FHU10_0291</name>
</gene>
<protein>
    <submittedName>
        <fullName evidence="6">DNA-binding transcriptional LysR family regulator</fullName>
    </submittedName>
</protein>
<evidence type="ECO:0000256" key="2">
    <source>
        <dbReference type="ARBA" id="ARBA00023015"/>
    </source>
</evidence>
<dbReference type="Pfam" id="PF00126">
    <property type="entry name" value="HTH_1"/>
    <property type="match status" value="1"/>
</dbReference>
<organism evidence="6">
    <name type="scientific">Serratia fonticola</name>
    <dbReference type="NCBI Taxonomy" id="47917"/>
    <lineage>
        <taxon>Bacteria</taxon>
        <taxon>Pseudomonadati</taxon>
        <taxon>Pseudomonadota</taxon>
        <taxon>Gammaproteobacteria</taxon>
        <taxon>Enterobacterales</taxon>
        <taxon>Yersiniaceae</taxon>
        <taxon>Serratia</taxon>
    </lineage>
</organism>
<dbReference type="OrthoDB" id="6988449at2"/>
<name>A0A542BLY5_SERFO</name>
<keyword evidence="3 6" id="KW-0238">DNA-binding</keyword>
<reference evidence="6" key="1">
    <citation type="submission" date="2019-06" db="EMBL/GenBank/DDBJ databases">
        <authorList>
            <person name="Deangelis K."/>
            <person name="Huntemann M."/>
            <person name="Clum A."/>
            <person name="Pillay M."/>
            <person name="Palaniappan K."/>
            <person name="Varghese N."/>
            <person name="Mikhailova N."/>
            <person name="Stamatis D."/>
            <person name="Reddy T."/>
            <person name="Daum C."/>
            <person name="Shapiro N."/>
            <person name="Ivanova N."/>
            <person name="Kyrpides N."/>
            <person name="Woyke T."/>
        </authorList>
    </citation>
    <scope>NUCLEOTIDE SEQUENCE [LARGE SCALE GENOMIC DNA]</scope>
    <source>
        <strain evidence="6">128R</strain>
    </source>
</reference>
<dbReference type="AlphaFoldDB" id="A0A542BLY5"/>
<sequence>MRAPKSTLDQWFTLQTVVEQGGYAQAADYLHRSQSSVSYSLHTLQERLGVALLEIVGRKAELTPEGRILLNHAQPLITAFSQLEARALAFAEGGKATLTLVVDSVFPKPLLFDALSQFQRSYPQTQVQLRETLRDESASLLAQRDADLYIVTLPSTAQVEGSFLLDVDFIAVARRDHPLHQLNGPLTHAELARFHAVILAEGSAPGNIPSSAWRFTTFDAAIEAVNYGVGYGWLPKARIAGQLASGELKVLPLINQQVRATSLYLVYGDNQGCFDIATRALADKVIGAVNKGQINSN</sequence>
<evidence type="ECO:0000256" key="1">
    <source>
        <dbReference type="ARBA" id="ARBA00009437"/>
    </source>
</evidence>
<dbReference type="SUPFAM" id="SSF46785">
    <property type="entry name" value="Winged helix' DNA-binding domain"/>
    <property type="match status" value="1"/>
</dbReference>
<evidence type="ECO:0000256" key="4">
    <source>
        <dbReference type="ARBA" id="ARBA00023163"/>
    </source>
</evidence>
<evidence type="ECO:0000259" key="5">
    <source>
        <dbReference type="PROSITE" id="PS50931"/>
    </source>
</evidence>
<dbReference type="GO" id="GO:0000976">
    <property type="term" value="F:transcription cis-regulatory region binding"/>
    <property type="evidence" value="ECO:0007669"/>
    <property type="project" value="TreeGrafter"/>
</dbReference>
<dbReference type="InterPro" id="IPR036390">
    <property type="entry name" value="WH_DNA-bd_sf"/>
</dbReference>
<comment type="similarity">
    <text evidence="1">Belongs to the LysR transcriptional regulatory family.</text>
</comment>
<evidence type="ECO:0000256" key="3">
    <source>
        <dbReference type="ARBA" id="ARBA00023125"/>
    </source>
</evidence>
<dbReference type="SUPFAM" id="SSF53850">
    <property type="entry name" value="Periplasmic binding protein-like II"/>
    <property type="match status" value="1"/>
</dbReference>
<dbReference type="InterPro" id="IPR036388">
    <property type="entry name" value="WH-like_DNA-bd_sf"/>
</dbReference>
<dbReference type="PANTHER" id="PTHR30126">
    <property type="entry name" value="HTH-TYPE TRANSCRIPTIONAL REGULATOR"/>
    <property type="match status" value="1"/>
</dbReference>
<feature type="domain" description="HTH lysR-type" evidence="5">
    <location>
        <begin position="7"/>
        <end position="63"/>
    </location>
</feature>
<dbReference type="EMBL" id="VISQ01000001">
    <property type="protein sequence ID" value="TVZ67892.1"/>
    <property type="molecule type" value="Genomic_DNA"/>
</dbReference>